<organism evidence="1 2">
    <name type="scientific">Corchorus olitorius</name>
    <dbReference type="NCBI Taxonomy" id="93759"/>
    <lineage>
        <taxon>Eukaryota</taxon>
        <taxon>Viridiplantae</taxon>
        <taxon>Streptophyta</taxon>
        <taxon>Embryophyta</taxon>
        <taxon>Tracheophyta</taxon>
        <taxon>Spermatophyta</taxon>
        <taxon>Magnoliopsida</taxon>
        <taxon>eudicotyledons</taxon>
        <taxon>Gunneridae</taxon>
        <taxon>Pentapetalae</taxon>
        <taxon>rosids</taxon>
        <taxon>malvids</taxon>
        <taxon>Malvales</taxon>
        <taxon>Malvaceae</taxon>
        <taxon>Grewioideae</taxon>
        <taxon>Apeibeae</taxon>
        <taxon>Corchorus</taxon>
    </lineage>
</organism>
<accession>A0A1R3FZU8</accession>
<dbReference type="EMBL" id="AWUE01024224">
    <property type="protein sequence ID" value="OMO51316.1"/>
    <property type="molecule type" value="Genomic_DNA"/>
</dbReference>
<evidence type="ECO:0000313" key="2">
    <source>
        <dbReference type="Proteomes" id="UP000187203"/>
    </source>
</evidence>
<name>A0A1R3FZU8_9ROSI</name>
<gene>
    <name evidence="1" type="ORF">COLO4_37727</name>
</gene>
<sequence>MLSPEIASVVAPPSKPSPELSSVLRLHGMARRAILSPNLVGTLANSSLDSGKPKMKPNPPVFCFMVQGKAGKLKRGKGGPPRGLNYCKGLRWLFGCMLLVGDGVMWPF</sequence>
<evidence type="ECO:0000313" key="1">
    <source>
        <dbReference type="EMBL" id="OMO51316.1"/>
    </source>
</evidence>
<dbReference type="Proteomes" id="UP000187203">
    <property type="component" value="Unassembled WGS sequence"/>
</dbReference>
<dbReference type="AlphaFoldDB" id="A0A1R3FZU8"/>
<protein>
    <submittedName>
        <fullName evidence="1">Uncharacterized protein</fullName>
    </submittedName>
</protein>
<reference evidence="2" key="1">
    <citation type="submission" date="2013-09" db="EMBL/GenBank/DDBJ databases">
        <title>Corchorus olitorius genome sequencing.</title>
        <authorList>
            <person name="Alam M."/>
            <person name="Haque M.S."/>
            <person name="Islam M.S."/>
            <person name="Emdad E.M."/>
            <person name="Islam M.M."/>
            <person name="Ahmed B."/>
            <person name="Halim A."/>
            <person name="Hossen Q.M.M."/>
            <person name="Hossain M.Z."/>
            <person name="Ahmed R."/>
            <person name="Khan M.M."/>
            <person name="Islam R."/>
            <person name="Rashid M.M."/>
            <person name="Khan S.A."/>
            <person name="Rahman M.S."/>
            <person name="Alam M."/>
            <person name="Yahiya A.S."/>
            <person name="Khan M.S."/>
            <person name="Azam M.S."/>
            <person name="Haque T."/>
            <person name="Lashkar M.Z.H."/>
            <person name="Akhand A.I."/>
            <person name="Morshed G."/>
            <person name="Roy S."/>
            <person name="Uddin K.S."/>
            <person name="Rabeya T."/>
            <person name="Hossain A.S."/>
            <person name="Chowdhury A."/>
            <person name="Snigdha A.R."/>
            <person name="Mortoza M.S."/>
            <person name="Matin S.A."/>
            <person name="Hoque S.M.E."/>
            <person name="Islam M.K."/>
            <person name="Roy D.K."/>
            <person name="Haider R."/>
            <person name="Moosa M.M."/>
            <person name="Elias S.M."/>
            <person name="Hasan A.M."/>
            <person name="Jahan S."/>
            <person name="Shafiuddin M."/>
            <person name="Mahmood N."/>
            <person name="Shommy N.S."/>
        </authorList>
    </citation>
    <scope>NUCLEOTIDE SEQUENCE [LARGE SCALE GENOMIC DNA]</scope>
    <source>
        <strain evidence="2">cv. O-4</strain>
    </source>
</reference>
<proteinExistence type="predicted"/>
<keyword evidence="2" id="KW-1185">Reference proteome</keyword>
<comment type="caution">
    <text evidence="1">The sequence shown here is derived from an EMBL/GenBank/DDBJ whole genome shotgun (WGS) entry which is preliminary data.</text>
</comment>